<protein>
    <submittedName>
        <fullName evidence="5">EAL domain-containing protein</fullName>
    </submittedName>
</protein>
<accession>A0A944D9U9</accession>
<evidence type="ECO:0000313" key="5">
    <source>
        <dbReference type="EMBL" id="MBT0962465.1"/>
    </source>
</evidence>
<organism evidence="5 6">
    <name type="scientific">Denitromonas iodatirespirans</name>
    <dbReference type="NCBI Taxonomy" id="2795389"/>
    <lineage>
        <taxon>Bacteria</taxon>
        <taxon>Pseudomonadati</taxon>
        <taxon>Pseudomonadota</taxon>
        <taxon>Betaproteobacteria</taxon>
        <taxon>Rhodocyclales</taxon>
        <taxon>Zoogloeaceae</taxon>
        <taxon>Denitromonas</taxon>
    </lineage>
</organism>
<dbReference type="SMART" id="SM00091">
    <property type="entry name" value="PAS"/>
    <property type="match status" value="2"/>
</dbReference>
<feature type="domain" description="GGDEF" evidence="4">
    <location>
        <begin position="365"/>
        <end position="498"/>
    </location>
</feature>
<dbReference type="AlphaFoldDB" id="A0A944D9U9"/>
<dbReference type="Proteomes" id="UP000694660">
    <property type="component" value="Unassembled WGS sequence"/>
</dbReference>
<evidence type="ECO:0000313" key="6">
    <source>
        <dbReference type="Proteomes" id="UP000694660"/>
    </source>
</evidence>
<evidence type="ECO:0000259" key="4">
    <source>
        <dbReference type="PROSITE" id="PS50887"/>
    </source>
</evidence>
<feature type="domain" description="PAC" evidence="2">
    <location>
        <begin position="159"/>
        <end position="211"/>
    </location>
</feature>
<dbReference type="FunFam" id="3.30.70.270:FF:000001">
    <property type="entry name" value="Diguanylate cyclase domain protein"/>
    <property type="match status" value="1"/>
</dbReference>
<dbReference type="SUPFAM" id="SSF141868">
    <property type="entry name" value="EAL domain-like"/>
    <property type="match status" value="1"/>
</dbReference>
<dbReference type="CDD" id="cd01949">
    <property type="entry name" value="GGDEF"/>
    <property type="match status" value="1"/>
</dbReference>
<dbReference type="RefSeq" id="WP_214362418.1">
    <property type="nucleotide sequence ID" value="NZ_JAEKFT010000017.1"/>
</dbReference>
<reference evidence="6" key="1">
    <citation type="journal article" date="2022" name="ISME J.">
        <title>Genetic and phylogenetic analysis of dissimilatory iodate-reducing bacteria identifies potential niches across the world's oceans.</title>
        <authorList>
            <person name="Reyes-Umana V."/>
            <person name="Henning Z."/>
            <person name="Lee K."/>
            <person name="Barnum T.P."/>
            <person name="Coates J.D."/>
        </authorList>
    </citation>
    <scope>NUCLEOTIDE SEQUENCE [LARGE SCALE GENOMIC DNA]</scope>
    <source>
        <strain evidence="6">IR12</strain>
    </source>
</reference>
<dbReference type="Gene3D" id="3.20.20.450">
    <property type="entry name" value="EAL domain"/>
    <property type="match status" value="1"/>
</dbReference>
<sequence>MVPAAPCTLDGLSRRVAQLCLPIALTLTVALPGAAAQNTEANAPGTPVSLPTAVATSSAALLAALSVGLAWAGRRRSRALKAADEHRALLTALLDASPDRISFKDVDGRVQLINRSAAEVIGRPAAQILGRDEHEFFPAADAAALRQLDAELMASATAQQIEERVLKADGSHELYDTLKAPVRTADGQVIGLLGISRKITAERRTRDRLRLAARFFDNAAEGIVITRPDGVIELVNPAFTRITGYSLDEAVGQTPRLLQSGRHGAAFYQRLWDSLARHGRWQGEVWNRRKSGEIYPEWLDISPVHNNEGELVHYLGIFTDISTIKASEAQMTHMAQHDALTELPNRTLLNDRITTALRRAHRDDRRVAVIFLDLDHFKDINDSYGHAVGDAVLKQVAHRLVDCVREEDTVARLGGDEFVVLMEDIRTHEEVDLAAQRILSCLVPPIRHLEQEFFIGCSVGISLYPDDGQTVDALIRNADTAMYQAKQQGRNNAQRYHARQTEQTRHRVRMENALRHAIEQDALDVWYQPQVDLATSQLVGFEALCRWHDPKHGMVAPSEFIPLAEHNGLIVPLGALVLRKACAQICSWRAAGYRPPRVAVNVSGRQLRRLDFLSTVCAILDETGCRPEWIELEVTESDILKDAEPAIATLHGIREMGIALSLDDFGTGFSSLSYLKRLPINTLKIDRSFIDGLPDDGNDRAIVQAVLAMGRSLGIAVLAEGVETPAQVHALRLMGCGSAQGYHFGRPAVAADHTGVLPQA</sequence>
<dbReference type="Pfam" id="PF13426">
    <property type="entry name" value="PAS_9"/>
    <property type="match status" value="1"/>
</dbReference>
<dbReference type="SMART" id="SM00267">
    <property type="entry name" value="GGDEF"/>
    <property type="match status" value="1"/>
</dbReference>
<dbReference type="InterPro" id="IPR043128">
    <property type="entry name" value="Rev_trsase/Diguanyl_cyclase"/>
</dbReference>
<dbReference type="GO" id="GO:0003824">
    <property type="term" value="F:catalytic activity"/>
    <property type="evidence" value="ECO:0007669"/>
    <property type="project" value="UniProtKB-ARBA"/>
</dbReference>
<evidence type="ECO:0000259" key="1">
    <source>
        <dbReference type="PROSITE" id="PS50112"/>
    </source>
</evidence>
<evidence type="ECO:0000259" key="2">
    <source>
        <dbReference type="PROSITE" id="PS50113"/>
    </source>
</evidence>
<proteinExistence type="predicted"/>
<dbReference type="InterPro" id="IPR000160">
    <property type="entry name" value="GGDEF_dom"/>
</dbReference>
<feature type="domain" description="EAL" evidence="3">
    <location>
        <begin position="507"/>
        <end position="760"/>
    </location>
</feature>
<dbReference type="CDD" id="cd01948">
    <property type="entry name" value="EAL"/>
    <property type="match status" value="1"/>
</dbReference>
<dbReference type="SMART" id="SM00052">
    <property type="entry name" value="EAL"/>
    <property type="match status" value="1"/>
</dbReference>
<dbReference type="InterPro" id="IPR035919">
    <property type="entry name" value="EAL_sf"/>
</dbReference>
<keyword evidence="6" id="KW-1185">Reference proteome</keyword>
<feature type="domain" description="PAS" evidence="1">
    <location>
        <begin position="86"/>
        <end position="156"/>
    </location>
</feature>
<comment type="caution">
    <text evidence="5">The sequence shown here is derived from an EMBL/GenBank/DDBJ whole genome shotgun (WGS) entry which is preliminary data.</text>
</comment>
<dbReference type="PROSITE" id="PS50112">
    <property type="entry name" value="PAS"/>
    <property type="match status" value="2"/>
</dbReference>
<dbReference type="CDD" id="cd00130">
    <property type="entry name" value="PAS"/>
    <property type="match status" value="2"/>
</dbReference>
<dbReference type="InterPro" id="IPR052155">
    <property type="entry name" value="Biofilm_reg_signaling"/>
</dbReference>
<feature type="domain" description="PAS" evidence="1">
    <location>
        <begin position="208"/>
        <end position="254"/>
    </location>
</feature>
<dbReference type="InterPro" id="IPR029787">
    <property type="entry name" value="Nucleotide_cyclase"/>
</dbReference>
<dbReference type="SMART" id="SM00086">
    <property type="entry name" value="PAC"/>
    <property type="match status" value="2"/>
</dbReference>
<dbReference type="PANTHER" id="PTHR44757:SF2">
    <property type="entry name" value="BIOFILM ARCHITECTURE MAINTENANCE PROTEIN MBAA"/>
    <property type="match status" value="1"/>
</dbReference>
<dbReference type="NCBIfam" id="TIGR00229">
    <property type="entry name" value="sensory_box"/>
    <property type="match status" value="2"/>
</dbReference>
<dbReference type="InterPro" id="IPR000014">
    <property type="entry name" value="PAS"/>
</dbReference>
<dbReference type="Pfam" id="PF00563">
    <property type="entry name" value="EAL"/>
    <property type="match status" value="1"/>
</dbReference>
<dbReference type="Pfam" id="PF08448">
    <property type="entry name" value="PAS_4"/>
    <property type="match status" value="1"/>
</dbReference>
<dbReference type="SUPFAM" id="SSF55073">
    <property type="entry name" value="Nucleotide cyclase"/>
    <property type="match status" value="1"/>
</dbReference>
<feature type="domain" description="PAC" evidence="2">
    <location>
        <begin position="281"/>
        <end position="333"/>
    </location>
</feature>
<name>A0A944D9U9_DENI1</name>
<dbReference type="PANTHER" id="PTHR44757">
    <property type="entry name" value="DIGUANYLATE CYCLASE DGCP"/>
    <property type="match status" value="1"/>
</dbReference>
<dbReference type="InterPro" id="IPR001633">
    <property type="entry name" value="EAL_dom"/>
</dbReference>
<dbReference type="Gene3D" id="3.30.450.20">
    <property type="entry name" value="PAS domain"/>
    <property type="match status" value="2"/>
</dbReference>
<evidence type="ECO:0000259" key="3">
    <source>
        <dbReference type="PROSITE" id="PS50883"/>
    </source>
</evidence>
<dbReference type="EMBL" id="JAEKFT010000017">
    <property type="protein sequence ID" value="MBT0962465.1"/>
    <property type="molecule type" value="Genomic_DNA"/>
</dbReference>
<dbReference type="InterPro" id="IPR001610">
    <property type="entry name" value="PAC"/>
</dbReference>
<dbReference type="InterPro" id="IPR013656">
    <property type="entry name" value="PAS_4"/>
</dbReference>
<dbReference type="PROSITE" id="PS50883">
    <property type="entry name" value="EAL"/>
    <property type="match status" value="1"/>
</dbReference>
<dbReference type="NCBIfam" id="TIGR00254">
    <property type="entry name" value="GGDEF"/>
    <property type="match status" value="1"/>
</dbReference>
<dbReference type="PROSITE" id="PS50887">
    <property type="entry name" value="GGDEF"/>
    <property type="match status" value="1"/>
</dbReference>
<dbReference type="PROSITE" id="PS50113">
    <property type="entry name" value="PAC"/>
    <property type="match status" value="2"/>
</dbReference>
<gene>
    <name evidence="5" type="ORF">I8J34_14890</name>
</gene>
<dbReference type="InterPro" id="IPR000700">
    <property type="entry name" value="PAS-assoc_C"/>
</dbReference>
<dbReference type="Pfam" id="PF00990">
    <property type="entry name" value="GGDEF"/>
    <property type="match status" value="1"/>
</dbReference>
<dbReference type="SUPFAM" id="SSF55785">
    <property type="entry name" value="PYP-like sensor domain (PAS domain)"/>
    <property type="match status" value="2"/>
</dbReference>
<dbReference type="InterPro" id="IPR035965">
    <property type="entry name" value="PAS-like_dom_sf"/>
</dbReference>
<dbReference type="Gene3D" id="3.30.70.270">
    <property type="match status" value="1"/>
</dbReference>